<keyword evidence="2" id="KW-1185">Reference proteome</keyword>
<sequence length="67" mass="7507">MAKTISPKNSFKVDHKVFLTYCPQYKGSDSLSYLVQRLYMGILPDFAKIFVGSDLAKVLFNSKGLSV</sequence>
<evidence type="ECO:0000313" key="2">
    <source>
        <dbReference type="Proteomes" id="UP000232003"/>
    </source>
</evidence>
<protein>
    <submittedName>
        <fullName evidence="1">Outer membrane receptor proteins, mostly Fe transport</fullName>
    </submittedName>
</protein>
<dbReference type="EMBL" id="CP024785">
    <property type="protein sequence ID" value="AUB42776.1"/>
    <property type="molecule type" value="Genomic_DNA"/>
</dbReference>
<proteinExistence type="predicted"/>
<evidence type="ECO:0000313" key="1">
    <source>
        <dbReference type="EMBL" id="AUB42776.1"/>
    </source>
</evidence>
<reference evidence="1 2" key="1">
    <citation type="submission" date="2017-11" db="EMBL/GenBank/DDBJ databases">
        <title>Complete genome of a free-living desiccation-tolerant cyanobacterium and its photosynthetic adaptation to extreme terrestrial habitat.</title>
        <authorList>
            <person name="Shang J."/>
        </authorList>
    </citation>
    <scope>NUCLEOTIDE SEQUENCE [LARGE SCALE GENOMIC DNA]</scope>
    <source>
        <strain evidence="1 2">CCNUN1</strain>
    </source>
</reference>
<gene>
    <name evidence="1" type="ORF">COO91_08922</name>
</gene>
<name>A0A2K8T4Y4_9NOSO</name>
<organism evidence="1 2">
    <name type="scientific">Nostoc flagelliforme CCNUN1</name>
    <dbReference type="NCBI Taxonomy" id="2038116"/>
    <lineage>
        <taxon>Bacteria</taxon>
        <taxon>Bacillati</taxon>
        <taxon>Cyanobacteriota</taxon>
        <taxon>Cyanophyceae</taxon>
        <taxon>Nostocales</taxon>
        <taxon>Nostocaceae</taxon>
        <taxon>Nostoc</taxon>
    </lineage>
</organism>
<dbReference type="KEGG" id="nfl:COO91_08922"/>
<keyword evidence="1" id="KW-0675">Receptor</keyword>
<dbReference type="AlphaFoldDB" id="A0A2K8T4Y4"/>
<dbReference type="Proteomes" id="UP000232003">
    <property type="component" value="Chromosome"/>
</dbReference>
<accession>A0A2K8T4Y4</accession>